<dbReference type="PANTHER" id="PTHR13833:SF71">
    <property type="entry name" value="NHL DOMAIN-CONTAINING PROTEIN"/>
    <property type="match status" value="1"/>
</dbReference>
<feature type="chain" id="PRO_5022882083" evidence="3">
    <location>
        <begin position="28"/>
        <end position="889"/>
    </location>
</feature>
<dbReference type="InterPro" id="IPR015919">
    <property type="entry name" value="Cadherin-like_sf"/>
</dbReference>
<feature type="domain" description="Ig-like" evidence="4">
    <location>
        <begin position="622"/>
        <end position="700"/>
    </location>
</feature>
<dbReference type="GO" id="GO:0005509">
    <property type="term" value="F:calcium ion binding"/>
    <property type="evidence" value="ECO:0007669"/>
    <property type="project" value="InterPro"/>
</dbReference>
<dbReference type="InterPro" id="IPR026341">
    <property type="entry name" value="T9SS_type_B"/>
</dbReference>
<evidence type="ECO:0000259" key="4">
    <source>
        <dbReference type="PROSITE" id="PS50835"/>
    </source>
</evidence>
<dbReference type="Pfam" id="PF02368">
    <property type="entry name" value="Big_2"/>
    <property type="match status" value="1"/>
</dbReference>
<dbReference type="InterPro" id="IPR013783">
    <property type="entry name" value="Ig-like_fold"/>
</dbReference>
<dbReference type="Gene3D" id="2.60.40.10">
    <property type="entry name" value="Immunoglobulins"/>
    <property type="match status" value="1"/>
</dbReference>
<proteinExistence type="predicted"/>
<gene>
    <name evidence="5" type="ORF">DEO27_019105</name>
</gene>
<keyword evidence="1" id="KW-0677">Repeat</keyword>
<organism evidence="5 6">
    <name type="scientific">Mucilaginibacter rubeus</name>
    <dbReference type="NCBI Taxonomy" id="2027860"/>
    <lineage>
        <taxon>Bacteria</taxon>
        <taxon>Pseudomonadati</taxon>
        <taxon>Bacteroidota</taxon>
        <taxon>Sphingobacteriia</taxon>
        <taxon>Sphingobacteriales</taxon>
        <taxon>Sphingobacteriaceae</taxon>
        <taxon>Mucilaginibacter</taxon>
    </lineage>
</organism>
<dbReference type="GO" id="GO:0016020">
    <property type="term" value="C:membrane"/>
    <property type="evidence" value="ECO:0007669"/>
    <property type="project" value="InterPro"/>
</dbReference>
<evidence type="ECO:0000256" key="2">
    <source>
        <dbReference type="PROSITE-ProRule" id="PRU00504"/>
    </source>
</evidence>
<reference evidence="5" key="1">
    <citation type="submission" date="2019-08" db="EMBL/GenBank/DDBJ databases">
        <title>Comparative genome analysis confer to the adaptation heavy metal polluted environment.</title>
        <authorList>
            <person name="Li Y."/>
        </authorList>
    </citation>
    <scope>NUCLEOTIDE SEQUENCE [LARGE SCALE GENOMIC DNA]</scope>
    <source>
        <strain evidence="5">P1</strain>
    </source>
</reference>
<dbReference type="AlphaFoldDB" id="A0A5C1I3V5"/>
<dbReference type="InterPro" id="IPR001258">
    <property type="entry name" value="NHL_repeat"/>
</dbReference>
<evidence type="ECO:0000313" key="5">
    <source>
        <dbReference type="EMBL" id="QEM12048.1"/>
    </source>
</evidence>
<dbReference type="SUPFAM" id="SSF49313">
    <property type="entry name" value="Cadherin-like"/>
    <property type="match status" value="1"/>
</dbReference>
<keyword evidence="6" id="KW-1185">Reference proteome</keyword>
<dbReference type="NCBIfam" id="TIGR04131">
    <property type="entry name" value="Bac_Flav_CTERM"/>
    <property type="match status" value="1"/>
</dbReference>
<dbReference type="Gene3D" id="2.60.40.1080">
    <property type="match status" value="2"/>
</dbReference>
<dbReference type="CDD" id="cd14953">
    <property type="entry name" value="NHL_like_1"/>
    <property type="match status" value="1"/>
</dbReference>
<evidence type="ECO:0000256" key="3">
    <source>
        <dbReference type="SAM" id="SignalP"/>
    </source>
</evidence>
<dbReference type="Pfam" id="PF05345">
    <property type="entry name" value="He_PIG"/>
    <property type="match status" value="1"/>
</dbReference>
<dbReference type="SUPFAM" id="SSF49373">
    <property type="entry name" value="Invasin/intimin cell-adhesion fragments"/>
    <property type="match status" value="2"/>
</dbReference>
<name>A0A5C1I3V5_9SPHI</name>
<dbReference type="PROSITE" id="PS50835">
    <property type="entry name" value="IG_LIKE"/>
    <property type="match status" value="1"/>
</dbReference>
<protein>
    <submittedName>
        <fullName evidence="5">T9SS type B sorting domain-containing protein</fullName>
    </submittedName>
</protein>
<dbReference type="SUPFAM" id="SSF101898">
    <property type="entry name" value="NHL repeat"/>
    <property type="match status" value="1"/>
</dbReference>
<dbReference type="Pfam" id="PF13585">
    <property type="entry name" value="CHU_C"/>
    <property type="match status" value="1"/>
</dbReference>
<dbReference type="RefSeq" id="WP_112572715.1">
    <property type="nucleotide sequence ID" value="NZ_CP043450.1"/>
</dbReference>
<dbReference type="InterPro" id="IPR003343">
    <property type="entry name" value="Big_2"/>
</dbReference>
<feature type="repeat" description="NHL" evidence="2">
    <location>
        <begin position="141"/>
        <end position="171"/>
    </location>
</feature>
<dbReference type="Gene3D" id="2.120.10.30">
    <property type="entry name" value="TolB, C-terminal domain"/>
    <property type="match status" value="4"/>
</dbReference>
<dbReference type="OrthoDB" id="641420at2"/>
<evidence type="ECO:0000256" key="1">
    <source>
        <dbReference type="ARBA" id="ARBA00022737"/>
    </source>
</evidence>
<dbReference type="PROSITE" id="PS51125">
    <property type="entry name" value="NHL"/>
    <property type="match status" value="1"/>
</dbReference>
<dbReference type="Pfam" id="PF01436">
    <property type="entry name" value="NHL"/>
    <property type="match status" value="3"/>
</dbReference>
<dbReference type="InterPro" id="IPR008964">
    <property type="entry name" value="Invasin/intimin_cell_adhesion"/>
</dbReference>
<dbReference type="InterPro" id="IPR007110">
    <property type="entry name" value="Ig-like_dom"/>
</dbReference>
<keyword evidence="3" id="KW-0732">Signal</keyword>
<feature type="signal peptide" evidence="3">
    <location>
        <begin position="1"/>
        <end position="27"/>
    </location>
</feature>
<dbReference type="PANTHER" id="PTHR13833">
    <property type="match status" value="1"/>
</dbReference>
<dbReference type="KEGG" id="mrub:DEO27_019105"/>
<evidence type="ECO:0000313" key="6">
    <source>
        <dbReference type="Proteomes" id="UP000251402"/>
    </source>
</evidence>
<dbReference type="InterPro" id="IPR011042">
    <property type="entry name" value="6-blade_b-propeller_TolB-like"/>
</dbReference>
<dbReference type="Proteomes" id="UP000251402">
    <property type="component" value="Chromosome"/>
</dbReference>
<sequence length="889" mass="91793">MYRLFFALRITAFLLVSLSIYTPNLFAQAPVISYTTPHTYKVNASITPLVPTNIGGAVPFNAYGEVSTLTGLGGPGGLINGPVAIAKFNGTRDAAVDDQGNIYVVDDNNRIRKITPAGIVEPFAGSGAIGFVNGTGAAASFAYPTAITVDNNGNVYVCDNNNHAIRKITPAGVVTTVAGNGTIGFSDGLGAAAMFHTPCGITVDAAGNLYVADQFNNAIRKITPAGLVTTMAGNGSYGAINGTGSGATFSQPVDVAVDAAGNVFVADEGNSLIRKVTPNGVVTTVAGRGSSGFADGVTTSAVFSFPSGIVIDAAGNLYVADAVYNQRIRKITLDGMVTTLAGNGNIGFTNGIGTSATFSYPYGIGIDKNGNLYIADCANSAFRKIGITGYTIDKPLPAGLVFDAKTGTISGTPTALSPPTVYTITAYNGSGSSKTTVNIQVADIALLPSVITFPPPMVVYIDADNILHPDATSTNTDPETPITYTSSNPNVAYVGPDGQIHVIAPGLTTITAHQAGNENYSPAVPVAVPFNITQDQVITFPALAVKTTCSSDFPVGATSSNNTIPLTYVSSNTAVATVSATGNIHIVGLGSATITASQSGNNLYNAAVSKSQPLTVSPPVMPSVTISPPGVMAGCDGMEYTYTADAQNAGNNATYQWMLNGQNSGDHSKTFTSSTLQTGDIITCVVINNDECVPLTSPVSNQATIKNSAYTTLSLSISSSVSGTITSGTPVTFKAQPSNVQDNPTYQWYVNGQTVGTNSATFTSNTLADGDMVSCDMASGGMCIVNPLVNSNVITVAVIVPEKIIVPNTFTPNGDGHNDTWYIPGLLSYTNCIVNIYNRYGAIMYRSVGYQHPWDGTANGKTVPAGAYYYVIDTKSTSGKLSGEVTVLR</sequence>
<dbReference type="EMBL" id="CP043450">
    <property type="protein sequence ID" value="QEM12048.1"/>
    <property type="molecule type" value="Genomic_DNA"/>
</dbReference>
<accession>A0A5C1I3V5</accession>